<feature type="transmembrane region" description="Helical" evidence="16">
    <location>
        <begin position="112"/>
        <end position="129"/>
    </location>
</feature>
<evidence type="ECO:0000256" key="2">
    <source>
        <dbReference type="ARBA" id="ARBA00012944"/>
    </source>
</evidence>
<evidence type="ECO:0000256" key="10">
    <source>
        <dbReference type="ARBA" id="ARBA00022989"/>
    </source>
</evidence>
<dbReference type="Pfam" id="PF00361">
    <property type="entry name" value="Proton_antipo_M"/>
    <property type="match status" value="1"/>
</dbReference>
<evidence type="ECO:0000259" key="18">
    <source>
        <dbReference type="Pfam" id="PF00662"/>
    </source>
</evidence>
<keyword evidence="4 16" id="KW-0813">Transport</keyword>
<feature type="transmembrane region" description="Helical" evidence="16">
    <location>
        <begin position="38"/>
        <end position="59"/>
    </location>
</feature>
<comment type="similarity">
    <text evidence="16">Belongs to the complex I subunit 5 family.</text>
</comment>
<evidence type="ECO:0000256" key="1">
    <source>
        <dbReference type="ARBA" id="ARBA00004448"/>
    </source>
</evidence>
<dbReference type="InterPro" id="IPR018393">
    <property type="entry name" value="NADHpl_OxRdtase_5_subgr"/>
</dbReference>
<accession>A0A7R7G1Q9</accession>
<dbReference type="GO" id="GO:0003954">
    <property type="term" value="F:NADH dehydrogenase activity"/>
    <property type="evidence" value="ECO:0007669"/>
    <property type="project" value="TreeGrafter"/>
</dbReference>
<evidence type="ECO:0000259" key="19">
    <source>
        <dbReference type="Pfam" id="PF06455"/>
    </source>
</evidence>
<dbReference type="EMBL" id="AB612272">
    <property type="protein sequence ID" value="BCO16461.1"/>
    <property type="molecule type" value="Genomic_DNA"/>
</dbReference>
<dbReference type="PANTHER" id="PTHR42829:SF2">
    <property type="entry name" value="NADH-UBIQUINONE OXIDOREDUCTASE CHAIN 5"/>
    <property type="match status" value="1"/>
</dbReference>
<dbReference type="GO" id="GO:0015990">
    <property type="term" value="P:electron transport coupled proton transport"/>
    <property type="evidence" value="ECO:0007669"/>
    <property type="project" value="TreeGrafter"/>
</dbReference>
<proteinExistence type="inferred from homology"/>
<dbReference type="GO" id="GO:0042773">
    <property type="term" value="P:ATP synthesis coupled electron transport"/>
    <property type="evidence" value="ECO:0007669"/>
    <property type="project" value="InterPro"/>
</dbReference>
<keyword evidence="11 16" id="KW-0520">NAD</keyword>
<evidence type="ECO:0000256" key="6">
    <source>
        <dbReference type="ARBA" id="ARBA00022692"/>
    </source>
</evidence>
<dbReference type="InterPro" id="IPR010934">
    <property type="entry name" value="NADH_DH_su5_C"/>
</dbReference>
<keyword evidence="9" id="KW-0249">Electron transport</keyword>
<keyword evidence="13 16" id="KW-0496">Mitochondrion</keyword>
<feature type="transmembrane region" description="Helical" evidence="16">
    <location>
        <begin position="237"/>
        <end position="255"/>
    </location>
</feature>
<feature type="transmembrane region" description="Helical" evidence="16">
    <location>
        <begin position="6"/>
        <end position="26"/>
    </location>
</feature>
<evidence type="ECO:0000256" key="3">
    <source>
        <dbReference type="ARBA" id="ARBA00021096"/>
    </source>
</evidence>
<evidence type="ECO:0000256" key="4">
    <source>
        <dbReference type="ARBA" id="ARBA00022448"/>
    </source>
</evidence>
<feature type="domain" description="NADH-Ubiquinone oxidoreductase (complex I) chain 5 N-terminal" evidence="18">
    <location>
        <begin position="65"/>
        <end position="112"/>
    </location>
</feature>
<organism evidence="20">
    <name type="scientific">Paroedura masobe</name>
    <dbReference type="NCBI Taxonomy" id="347812"/>
    <lineage>
        <taxon>Eukaryota</taxon>
        <taxon>Metazoa</taxon>
        <taxon>Chordata</taxon>
        <taxon>Craniata</taxon>
        <taxon>Vertebrata</taxon>
        <taxon>Euteleostomi</taxon>
        <taxon>Lepidosauria</taxon>
        <taxon>Squamata</taxon>
        <taxon>Bifurcata</taxon>
        <taxon>Gekkota</taxon>
        <taxon>Gekkonidae</taxon>
        <taxon>Gekkoninae</taxon>
        <taxon>Paroedura</taxon>
    </lineage>
</organism>
<protein>
    <recommendedName>
        <fullName evidence="3 16">NADH-ubiquinone oxidoreductase chain 5</fullName>
        <ecNumber evidence="2 16">7.1.1.2</ecNumber>
    </recommendedName>
</protein>
<feature type="domain" description="NADH dehydrogenase subunit 5 C-terminal" evidence="19">
    <location>
        <begin position="416"/>
        <end position="595"/>
    </location>
</feature>
<evidence type="ECO:0000256" key="11">
    <source>
        <dbReference type="ARBA" id="ARBA00023027"/>
    </source>
</evidence>
<evidence type="ECO:0000256" key="5">
    <source>
        <dbReference type="ARBA" id="ARBA00022660"/>
    </source>
</evidence>
<geneLocation type="mitochondrion" evidence="20"/>
<dbReference type="PRINTS" id="PR01434">
    <property type="entry name" value="NADHDHGNASE5"/>
</dbReference>
<evidence type="ECO:0000256" key="15">
    <source>
        <dbReference type="ARBA" id="ARBA00049551"/>
    </source>
</evidence>
<dbReference type="InterPro" id="IPR003945">
    <property type="entry name" value="NU5C-like"/>
</dbReference>
<feature type="transmembrane region" description="Helical" evidence="16">
    <location>
        <begin position="362"/>
        <end position="384"/>
    </location>
</feature>
<name>A0A7R7G1Q9_9SAUR</name>
<keyword evidence="12 16" id="KW-0830">Ubiquinone</keyword>
<evidence type="ECO:0000259" key="17">
    <source>
        <dbReference type="Pfam" id="PF00361"/>
    </source>
</evidence>
<dbReference type="InterPro" id="IPR001516">
    <property type="entry name" value="Proton_antipo_N"/>
</dbReference>
<evidence type="ECO:0000256" key="7">
    <source>
        <dbReference type="ARBA" id="ARBA00022792"/>
    </source>
</evidence>
<evidence type="ECO:0000256" key="13">
    <source>
        <dbReference type="ARBA" id="ARBA00023128"/>
    </source>
</evidence>
<gene>
    <name evidence="20" type="primary">ND5</name>
</gene>
<dbReference type="InterPro" id="IPR001750">
    <property type="entry name" value="ND/Mrp_TM"/>
</dbReference>
<dbReference type="PANTHER" id="PTHR42829">
    <property type="entry name" value="NADH-UBIQUINONE OXIDOREDUCTASE CHAIN 5"/>
    <property type="match status" value="1"/>
</dbReference>
<evidence type="ECO:0000256" key="14">
    <source>
        <dbReference type="ARBA" id="ARBA00023136"/>
    </source>
</evidence>
<dbReference type="Pfam" id="PF06455">
    <property type="entry name" value="NADH5_C"/>
    <property type="match status" value="1"/>
</dbReference>
<feature type="transmembrane region" description="Helical" evidence="16">
    <location>
        <begin position="295"/>
        <end position="313"/>
    </location>
</feature>
<keyword evidence="10 16" id="KW-1133">Transmembrane helix</keyword>
<evidence type="ECO:0000256" key="12">
    <source>
        <dbReference type="ARBA" id="ARBA00023075"/>
    </source>
</evidence>
<feature type="domain" description="NADH:quinone oxidoreductase/Mrp antiporter transmembrane" evidence="17">
    <location>
        <begin position="129"/>
        <end position="412"/>
    </location>
</feature>
<comment type="catalytic activity">
    <reaction evidence="15 16">
        <text>a ubiquinone + NADH + 5 H(+)(in) = a ubiquinol + NAD(+) + 4 H(+)(out)</text>
        <dbReference type="Rhea" id="RHEA:29091"/>
        <dbReference type="Rhea" id="RHEA-COMP:9565"/>
        <dbReference type="Rhea" id="RHEA-COMP:9566"/>
        <dbReference type="ChEBI" id="CHEBI:15378"/>
        <dbReference type="ChEBI" id="CHEBI:16389"/>
        <dbReference type="ChEBI" id="CHEBI:17976"/>
        <dbReference type="ChEBI" id="CHEBI:57540"/>
        <dbReference type="ChEBI" id="CHEBI:57945"/>
        <dbReference type="EC" id="7.1.1.2"/>
    </reaction>
</comment>
<keyword evidence="5" id="KW-0679">Respiratory chain</keyword>
<evidence type="ECO:0000256" key="9">
    <source>
        <dbReference type="ARBA" id="ARBA00022982"/>
    </source>
</evidence>
<keyword evidence="7" id="KW-0999">Mitochondrion inner membrane</keyword>
<keyword evidence="14 16" id="KW-0472">Membrane</keyword>
<feature type="transmembrane region" description="Helical" evidence="16">
    <location>
        <begin position="267"/>
        <end position="288"/>
    </location>
</feature>
<sequence length="602" mass="66079">MVSLLFHTSIILTLAVLISPLFVRALQHKAGVLRTTKLATVLSLIPTMIFINFGIKTITTTITWAPAEFDLQVSFTFDLYTLLFLPTGLFITWAILQFTCWYMNDDPQKNKFSTYLLMFLTAMLILISANNLFQLFIGWEGVGVMSFLLINWWAARTDANTSALQAIIYNRIGDMGLILSLAWAAMNLNTWNFQQMLSHPMTPAVPLLGLILAAAGKSAQFGLHPWLPSAMEGPTPVSALLHSSTMVVAGVFLLVRFSPMLQQSEAATTTCLALGSTTTAFTALCALAQNDIKKIIAFSTSSQLGLMVLSVGMGQPELAFLHIITHAFFKAMLFLCSGSIIHAMNNEQDIRKMGGVQQTLPITTACLTLGSLALAGFPFLAGFYTKDLIVETICTSTINAWALCTALLATALTAAYSMRLSYYVQLGQPRHPPDHHLSEADQNQTQPIIRLGIGSIVAGLVIMNIVLPNKPHHMTMLPHMKLAALLVTLLGLMCTLDLLNKPAFMTQHKNSWPHTTLTQLGFFNLFFHRALPHKNLAMACTIALQLKDQAWYELIAPGTLKNLNITASKTTTSATTGKIKTHLTTFALLLSTCMLTHYIDTH</sequence>
<comment type="function">
    <text evidence="16">Core subunit of the mitochondrial membrane respiratory chain NADH dehydrogenase (Complex I) which catalyzes electron transfer from NADH through the respiratory chain, using ubiquinone as an electron acceptor. Essential for the catalytic activity and assembly of complex I.</text>
</comment>
<evidence type="ECO:0000256" key="8">
    <source>
        <dbReference type="ARBA" id="ARBA00022967"/>
    </source>
</evidence>
<feature type="transmembrane region" description="Helical" evidence="16">
    <location>
        <begin position="396"/>
        <end position="416"/>
    </location>
</feature>
<feature type="transmembrane region" description="Helical" evidence="16">
    <location>
        <begin position="448"/>
        <end position="467"/>
    </location>
</feature>
<dbReference type="NCBIfam" id="TIGR01974">
    <property type="entry name" value="NDH_I_L"/>
    <property type="match status" value="1"/>
</dbReference>
<feature type="transmembrane region" description="Helical" evidence="16">
    <location>
        <begin position="319"/>
        <end position="341"/>
    </location>
</feature>
<evidence type="ECO:0000313" key="20">
    <source>
        <dbReference type="EMBL" id="BCO16461.1"/>
    </source>
</evidence>
<comment type="subcellular location">
    <subcellularLocation>
        <location evidence="1">Mitochondrion inner membrane</location>
        <topology evidence="1">Multi-pass membrane protein</topology>
    </subcellularLocation>
</comment>
<feature type="transmembrane region" description="Helical" evidence="16">
    <location>
        <begin position="479"/>
        <end position="499"/>
    </location>
</feature>
<dbReference type="Pfam" id="PF00662">
    <property type="entry name" value="Proton_antipo_N"/>
    <property type="match status" value="1"/>
</dbReference>
<feature type="transmembrane region" description="Helical" evidence="16">
    <location>
        <begin position="166"/>
        <end position="185"/>
    </location>
</feature>
<keyword evidence="8" id="KW-1278">Translocase</keyword>
<feature type="transmembrane region" description="Helical" evidence="16">
    <location>
        <begin position="135"/>
        <end position="154"/>
    </location>
</feature>
<dbReference type="EC" id="7.1.1.2" evidence="2 16"/>
<feature type="transmembrane region" description="Helical" evidence="16">
    <location>
        <begin position="79"/>
        <end position="100"/>
    </location>
</feature>
<feature type="transmembrane region" description="Helical" evidence="16">
    <location>
        <begin position="197"/>
        <end position="216"/>
    </location>
</feature>
<reference evidence="20" key="1">
    <citation type="submission" date="2011-02" db="EMBL/GenBank/DDBJ databases">
        <title>The nearly complete mitochondrial genome of Paroedura masobe.</title>
        <authorList>
            <person name="Kumazawa Y."/>
            <person name="Hashiguchi Y."/>
            <person name="Yamada C."/>
        </authorList>
    </citation>
    <scope>NUCLEOTIDE SEQUENCE</scope>
    <source>
        <strain evidence="20">Pmas2</strain>
    </source>
</reference>
<evidence type="ECO:0000256" key="16">
    <source>
        <dbReference type="RuleBase" id="RU003404"/>
    </source>
</evidence>
<keyword evidence="6 16" id="KW-0812">Transmembrane</keyword>
<dbReference type="GO" id="GO:0008137">
    <property type="term" value="F:NADH dehydrogenase (ubiquinone) activity"/>
    <property type="evidence" value="ECO:0007669"/>
    <property type="project" value="UniProtKB-EC"/>
</dbReference>
<dbReference type="GO" id="GO:0005743">
    <property type="term" value="C:mitochondrial inner membrane"/>
    <property type="evidence" value="ECO:0007669"/>
    <property type="project" value="UniProtKB-SubCell"/>
</dbReference>
<dbReference type="AlphaFoldDB" id="A0A7R7G1Q9"/>